<dbReference type="AlphaFoldDB" id="A0A9N9WIR7"/>
<keyword evidence="10" id="KW-0808">Transferase</keyword>
<keyword evidence="23" id="KW-1185">Reference proteome</keyword>
<reference evidence="22" key="1">
    <citation type="submission" date="2021-12" db="EMBL/GenBank/DDBJ databases">
        <authorList>
            <person name="King R."/>
        </authorList>
    </citation>
    <scope>NUCLEOTIDE SEQUENCE</scope>
</reference>
<dbReference type="GO" id="GO:0009435">
    <property type="term" value="P:NAD+ biosynthetic process"/>
    <property type="evidence" value="ECO:0007669"/>
    <property type="project" value="InterPro"/>
</dbReference>
<dbReference type="EMBL" id="OU893338">
    <property type="protein sequence ID" value="CAG9794678.1"/>
    <property type="molecule type" value="Genomic_DNA"/>
</dbReference>
<evidence type="ECO:0000313" key="22">
    <source>
        <dbReference type="EMBL" id="CAG9794678.1"/>
    </source>
</evidence>
<evidence type="ECO:0000256" key="17">
    <source>
        <dbReference type="ARBA" id="ARBA00074013"/>
    </source>
</evidence>
<evidence type="ECO:0000256" key="5">
    <source>
        <dbReference type="ARBA" id="ARBA00007064"/>
    </source>
</evidence>
<evidence type="ECO:0000313" key="23">
    <source>
        <dbReference type="Proteomes" id="UP001153714"/>
    </source>
</evidence>
<keyword evidence="15" id="KW-0496">Mitochondrion</keyword>
<comment type="pathway">
    <text evidence="3">Cofactor biosynthesis; NAD(+) biosynthesis; NAD(+) from nicotinamide D-ribonucleotide: step 1/1.</text>
</comment>
<evidence type="ECO:0000256" key="4">
    <source>
        <dbReference type="ARBA" id="ARBA00005019"/>
    </source>
</evidence>
<dbReference type="OrthoDB" id="422187at2759"/>
<evidence type="ECO:0000259" key="21">
    <source>
        <dbReference type="Pfam" id="PF01467"/>
    </source>
</evidence>
<comment type="subunit">
    <text evidence="6">Homotetramer.</text>
</comment>
<dbReference type="InterPro" id="IPR045094">
    <property type="entry name" value="NMNAT_euk"/>
</dbReference>
<dbReference type="EC" id="2.7.7.1" evidence="8"/>
<proteinExistence type="inferred from homology"/>
<keyword evidence="12" id="KW-0547">Nucleotide-binding</keyword>
<evidence type="ECO:0000256" key="12">
    <source>
        <dbReference type="ARBA" id="ARBA00022741"/>
    </source>
</evidence>
<dbReference type="GO" id="GO:0000309">
    <property type="term" value="F:nicotinamide-nucleotide adenylyltransferase activity"/>
    <property type="evidence" value="ECO:0007669"/>
    <property type="project" value="UniProtKB-EC"/>
</dbReference>
<dbReference type="EC" id="2.7.7.18" evidence="7"/>
<evidence type="ECO:0000256" key="19">
    <source>
        <dbReference type="ARBA" id="ARBA00079369"/>
    </source>
</evidence>
<dbReference type="CDD" id="cd09286">
    <property type="entry name" value="NMNAT_Eukarya"/>
    <property type="match status" value="1"/>
</dbReference>
<evidence type="ECO:0000256" key="2">
    <source>
        <dbReference type="ARBA" id="ARBA00004173"/>
    </source>
</evidence>
<sequence>MNRMSQGKVVLIACGSFSPPTYMHLRMFEIARDYFHSTGLATVVGGIVSPVHDAYGKKDLVAAHHRISMLNLALRSSSWIKVSEWETQQSGWTRTRVSMQYHQDTINGHMSAIEPDPPSWLPDDVLNVNSIDEPDNLMDKLNNGDTGRVTVKLLCGADLLESFATPGLWSDEDLETIVGRHGLVVVTRAGSDPGKFIYESDMLYKYRNNVTLVSNYIVNDVSSTVLRRLVRRGESAKYLTDDAVLAYIKQHRLYGATPNITYNKRSPQDVIMTSPEETSFKNILISIKDRPSIVDETITVKRPRKTNFLMPNTHTDSVSPSVDPIKPKIAYLDKVPASYVPGKAVKIVSDATQHAIQDEKVSLAESTYRSLDSYLSKDDGDFDIYKRRVSESNVEQNLNIDNVIKKRCSSTIRKLRPDEMKKSKSEVSKLCDKVKSIKLKDRDSSRNYKTRSCNDIVRLILTKHGIHVISDTEAIV</sequence>
<evidence type="ECO:0000256" key="20">
    <source>
        <dbReference type="ARBA" id="ARBA00093425"/>
    </source>
</evidence>
<gene>
    <name evidence="22" type="ORF">DIATSA_LOCUS12031</name>
</gene>
<accession>A0A9N9WIR7</accession>
<dbReference type="InterPro" id="IPR014729">
    <property type="entry name" value="Rossmann-like_a/b/a_fold"/>
</dbReference>
<name>A0A9N9WIR7_9NEOP</name>
<dbReference type="NCBIfam" id="TIGR00482">
    <property type="entry name" value="nicotinate (nicotinamide) nucleotide adenylyltransferase"/>
    <property type="match status" value="1"/>
</dbReference>
<dbReference type="PANTHER" id="PTHR12039:SF0">
    <property type="entry name" value="NICOTINAMIDE-NUCLEOTIDE ADENYLYLTRANSFERASE"/>
    <property type="match status" value="1"/>
</dbReference>
<comment type="similarity">
    <text evidence="5">Belongs to the eukaryotic NMN adenylyltransferase family.</text>
</comment>
<evidence type="ECO:0000256" key="1">
    <source>
        <dbReference type="ARBA" id="ARBA00001946"/>
    </source>
</evidence>
<evidence type="ECO:0000256" key="6">
    <source>
        <dbReference type="ARBA" id="ARBA00011881"/>
    </source>
</evidence>
<keyword evidence="11" id="KW-0548">Nucleotidyltransferase</keyword>
<dbReference type="GO" id="GO:0005524">
    <property type="term" value="F:ATP binding"/>
    <property type="evidence" value="ECO:0007669"/>
    <property type="project" value="UniProtKB-KW"/>
</dbReference>
<comment type="pathway">
    <text evidence="4">Cofactor biosynthesis; NAD(+) biosynthesis; deamido-NAD(+) from nicotinate D-ribonucleotide: step 1/1.</text>
</comment>
<dbReference type="SUPFAM" id="SSF52374">
    <property type="entry name" value="Nucleotidylyl transferase"/>
    <property type="match status" value="1"/>
</dbReference>
<dbReference type="Gene3D" id="3.40.50.620">
    <property type="entry name" value="HUPs"/>
    <property type="match status" value="1"/>
</dbReference>
<dbReference type="InterPro" id="IPR004821">
    <property type="entry name" value="Cyt_trans-like"/>
</dbReference>
<protein>
    <recommendedName>
        <fullName evidence="17">Nicotinamide/nicotinic acid mononucleotide adenylyltransferase 3</fullName>
        <ecNumber evidence="8">2.7.7.1</ecNumber>
        <ecNumber evidence="7">2.7.7.18</ecNumber>
    </recommendedName>
    <alternativeName>
        <fullName evidence="18">Nicotinamide-nucleotide adenylyltransferase 3</fullName>
    </alternativeName>
    <alternativeName>
        <fullName evidence="19">Nicotinate-nucleotide adenylyltransferase 3</fullName>
    </alternativeName>
</protein>
<dbReference type="InterPro" id="IPR005248">
    <property type="entry name" value="NadD/NMNAT"/>
</dbReference>
<dbReference type="Pfam" id="PF01467">
    <property type="entry name" value="CTP_transf_like"/>
    <property type="match status" value="1"/>
</dbReference>
<evidence type="ECO:0000256" key="18">
    <source>
        <dbReference type="ARBA" id="ARBA00075132"/>
    </source>
</evidence>
<evidence type="ECO:0000256" key="3">
    <source>
        <dbReference type="ARBA" id="ARBA00004658"/>
    </source>
</evidence>
<evidence type="ECO:0000256" key="14">
    <source>
        <dbReference type="ARBA" id="ARBA00023027"/>
    </source>
</evidence>
<comment type="cofactor">
    <cofactor evidence="1">
        <name>Mg(2+)</name>
        <dbReference type="ChEBI" id="CHEBI:18420"/>
    </cofactor>
</comment>
<comment type="catalytic activity">
    <reaction evidence="16">
        <text>nicotinate beta-D-ribonucleotide + ATP + H(+) = deamido-NAD(+) + diphosphate</text>
        <dbReference type="Rhea" id="RHEA:22860"/>
        <dbReference type="ChEBI" id="CHEBI:15378"/>
        <dbReference type="ChEBI" id="CHEBI:30616"/>
        <dbReference type="ChEBI" id="CHEBI:33019"/>
        <dbReference type="ChEBI" id="CHEBI:57502"/>
        <dbReference type="ChEBI" id="CHEBI:58437"/>
        <dbReference type="EC" id="2.7.7.18"/>
    </reaction>
</comment>
<keyword evidence="14" id="KW-0520">NAD</keyword>
<dbReference type="PANTHER" id="PTHR12039">
    <property type="entry name" value="NICOTINAMIDE MONONUCLEOTIDE ADENYLYLTRANSFERASE"/>
    <property type="match status" value="1"/>
</dbReference>
<dbReference type="GO" id="GO:0004515">
    <property type="term" value="F:nicotinate-nucleotide adenylyltransferase activity"/>
    <property type="evidence" value="ECO:0007669"/>
    <property type="project" value="UniProtKB-EC"/>
</dbReference>
<reference evidence="22" key="2">
    <citation type="submission" date="2022-10" db="EMBL/GenBank/DDBJ databases">
        <authorList>
            <consortium name="ENA_rothamsted_submissions"/>
            <consortium name="culmorum"/>
            <person name="King R."/>
        </authorList>
    </citation>
    <scope>NUCLEOTIDE SEQUENCE</scope>
</reference>
<keyword evidence="13" id="KW-0067">ATP-binding</keyword>
<dbReference type="Proteomes" id="UP001153714">
    <property type="component" value="Chromosome 7"/>
</dbReference>
<evidence type="ECO:0000256" key="7">
    <source>
        <dbReference type="ARBA" id="ARBA00012389"/>
    </source>
</evidence>
<evidence type="ECO:0000256" key="10">
    <source>
        <dbReference type="ARBA" id="ARBA00022679"/>
    </source>
</evidence>
<dbReference type="FunFam" id="3.40.50.620:FF:000221">
    <property type="entry name" value="Nicotinamide/nicotinic acid mononucleotide adenylyltransferase 3"/>
    <property type="match status" value="1"/>
</dbReference>
<comment type="function">
    <text evidence="20">Catalyzes the formation of NAD(+) from nicotinamide mononucleotide (NMN) and ATP. Can also use the deamidated form; nicotinic acid mononucleotide (NaMN) as substrate with the same efficiency. Can use triazofurin monophosphate (TrMP) as substrate. Can also use GTP and ITP as nucleotide donors. Also catalyzes the reverse reaction, i.e. the pyrophosphorolytic cleavage of NAD(+). For the pyrophosphorolytic activity, can use NAD(+), NADH, NaAD, nicotinic acid adenine dinucleotide phosphate (NHD), nicotinamide guanine dinucleotide (NGD) as substrates. Fails to cleave phosphorylated dinucleotides NADP(+), NADPH and NaADP(+). Protects against axonal degeneration following injury. May be involved in the maintenance of axonal integrity. Also functions as a stress-response chaperone protein that prevents toxic aggregation of proteins; this function may be independent of its NAD(+) synthesis activity.</text>
</comment>
<evidence type="ECO:0000256" key="16">
    <source>
        <dbReference type="ARBA" id="ARBA00048721"/>
    </source>
</evidence>
<evidence type="ECO:0000256" key="9">
    <source>
        <dbReference type="ARBA" id="ARBA00022642"/>
    </source>
</evidence>
<evidence type="ECO:0000256" key="13">
    <source>
        <dbReference type="ARBA" id="ARBA00022840"/>
    </source>
</evidence>
<evidence type="ECO:0000256" key="8">
    <source>
        <dbReference type="ARBA" id="ARBA00012390"/>
    </source>
</evidence>
<dbReference type="GO" id="GO:0005759">
    <property type="term" value="C:mitochondrial matrix"/>
    <property type="evidence" value="ECO:0007669"/>
    <property type="project" value="UniProtKB-ARBA"/>
</dbReference>
<organism evidence="22 23">
    <name type="scientific">Diatraea saccharalis</name>
    <name type="common">sugarcane borer</name>
    <dbReference type="NCBI Taxonomy" id="40085"/>
    <lineage>
        <taxon>Eukaryota</taxon>
        <taxon>Metazoa</taxon>
        <taxon>Ecdysozoa</taxon>
        <taxon>Arthropoda</taxon>
        <taxon>Hexapoda</taxon>
        <taxon>Insecta</taxon>
        <taxon>Pterygota</taxon>
        <taxon>Neoptera</taxon>
        <taxon>Endopterygota</taxon>
        <taxon>Lepidoptera</taxon>
        <taxon>Glossata</taxon>
        <taxon>Ditrysia</taxon>
        <taxon>Pyraloidea</taxon>
        <taxon>Crambidae</taxon>
        <taxon>Crambinae</taxon>
        <taxon>Diatraea</taxon>
    </lineage>
</organism>
<evidence type="ECO:0000256" key="11">
    <source>
        <dbReference type="ARBA" id="ARBA00022695"/>
    </source>
</evidence>
<keyword evidence="9" id="KW-0662">Pyridine nucleotide biosynthesis</keyword>
<dbReference type="InterPro" id="IPR051182">
    <property type="entry name" value="Euk_NMN_adenylyltrnsfrase"/>
</dbReference>
<comment type="subcellular location">
    <subcellularLocation>
        <location evidence="2">Mitochondrion</location>
    </subcellularLocation>
</comment>
<feature type="domain" description="Cytidyltransferase-like" evidence="21">
    <location>
        <begin position="12"/>
        <end position="228"/>
    </location>
</feature>
<evidence type="ECO:0000256" key="15">
    <source>
        <dbReference type="ARBA" id="ARBA00023128"/>
    </source>
</evidence>